<keyword evidence="2" id="KW-0732">Signal</keyword>
<evidence type="ECO:0000313" key="3">
    <source>
        <dbReference type="EMBL" id="EMI56420.1"/>
    </source>
</evidence>
<name>M5U4N9_9BACT</name>
<protein>
    <submittedName>
        <fullName evidence="3">Secreted protein</fullName>
    </submittedName>
</protein>
<feature type="non-terminal residue" evidence="3">
    <location>
        <position position="359"/>
    </location>
</feature>
<evidence type="ECO:0000256" key="2">
    <source>
        <dbReference type="SAM" id="SignalP"/>
    </source>
</evidence>
<accession>M5U4N9</accession>
<feature type="chain" id="PRO_5004073201" evidence="2">
    <location>
        <begin position="30"/>
        <end position="359"/>
    </location>
</feature>
<dbReference type="AlphaFoldDB" id="M5U4N9"/>
<proteinExistence type="predicted"/>
<dbReference type="Gene3D" id="2.60.120.200">
    <property type="match status" value="1"/>
</dbReference>
<evidence type="ECO:0000256" key="1">
    <source>
        <dbReference type="SAM" id="MobiDB-lite"/>
    </source>
</evidence>
<sequence>MSSSHTPAQSNKYWLILFAVLVVAAPSYAADSVKIVESQTSISPGQTISLSVRYQTSVKGLVQLQLFNSSWKKVAEKSTPTVVSDNGQARIEIKIPGDTIAGENYLWQAVLFDGKWKKLAEDTLAKVRVSDGSDDAPAPKSLPPEKPKNTDDASESVPQTPSGDAGETDQWVPPGDWQLEWADEFNGRGEPKNWYPLLGYDPTAFRENTAKGLRWSGASEDTAWMYSTKSGNHILDGKGHLVLRVVCDKTQLNEHGPKVNAGYLLTGYPEKWDSTEPHNAKWGGQFFSPADGPLYVSASVRSDQVVGHSTWFAFWLFSETRAYNGNPADGTEVDIVEIAKGAPRYMSHSFNVANHWKES</sequence>
<organism evidence="3 4">
    <name type="scientific">Rhodopirellula sallentina SM41</name>
    <dbReference type="NCBI Taxonomy" id="1263870"/>
    <lineage>
        <taxon>Bacteria</taxon>
        <taxon>Pseudomonadati</taxon>
        <taxon>Planctomycetota</taxon>
        <taxon>Planctomycetia</taxon>
        <taxon>Pirellulales</taxon>
        <taxon>Pirellulaceae</taxon>
        <taxon>Rhodopirellula</taxon>
    </lineage>
</organism>
<gene>
    <name evidence="3" type="ORF">RSSM_02143</name>
</gene>
<dbReference type="SUPFAM" id="SSF49899">
    <property type="entry name" value="Concanavalin A-like lectins/glucanases"/>
    <property type="match status" value="1"/>
</dbReference>
<feature type="signal peptide" evidence="2">
    <location>
        <begin position="1"/>
        <end position="29"/>
    </location>
</feature>
<dbReference type="EMBL" id="ANOH01000148">
    <property type="protein sequence ID" value="EMI56420.1"/>
    <property type="molecule type" value="Genomic_DNA"/>
</dbReference>
<evidence type="ECO:0000313" key="4">
    <source>
        <dbReference type="Proteomes" id="UP000011885"/>
    </source>
</evidence>
<feature type="region of interest" description="Disordered" evidence="1">
    <location>
        <begin position="130"/>
        <end position="174"/>
    </location>
</feature>
<dbReference type="InterPro" id="IPR013320">
    <property type="entry name" value="ConA-like_dom_sf"/>
</dbReference>
<comment type="caution">
    <text evidence="3">The sequence shown here is derived from an EMBL/GenBank/DDBJ whole genome shotgun (WGS) entry which is preliminary data.</text>
</comment>
<reference evidence="3 4" key="1">
    <citation type="journal article" date="2013" name="Mar. Genomics">
        <title>Expression of sulfatases in Rhodopirellula baltica and the diversity of sulfatases in the genus Rhodopirellula.</title>
        <authorList>
            <person name="Wegner C.E."/>
            <person name="Richter-Heitmann T."/>
            <person name="Klindworth A."/>
            <person name="Klockow C."/>
            <person name="Richter M."/>
            <person name="Achstetter T."/>
            <person name="Glockner F.O."/>
            <person name="Harder J."/>
        </authorList>
    </citation>
    <scope>NUCLEOTIDE SEQUENCE [LARGE SCALE GENOMIC DNA]</scope>
    <source>
        <strain evidence="3 4">SM41</strain>
    </source>
</reference>
<dbReference type="Proteomes" id="UP000011885">
    <property type="component" value="Unassembled WGS sequence"/>
</dbReference>
<keyword evidence="4" id="KW-1185">Reference proteome</keyword>